<dbReference type="RefSeq" id="WP_166657287.1">
    <property type="nucleotide sequence ID" value="NZ_SOAU01000001.1"/>
</dbReference>
<keyword evidence="2" id="KW-1185">Reference proteome</keyword>
<dbReference type="Proteomes" id="UP000294558">
    <property type="component" value="Unassembled WGS sequence"/>
</dbReference>
<dbReference type="EMBL" id="SOAU01000001">
    <property type="protein sequence ID" value="TDT14624.1"/>
    <property type="molecule type" value="Genomic_DNA"/>
</dbReference>
<dbReference type="AlphaFoldDB" id="A0A4R7HVU3"/>
<proteinExistence type="predicted"/>
<gene>
    <name evidence="1" type="ORF">BDK89_0179</name>
</gene>
<accession>A0A4R7HVU3</accession>
<organism evidence="1 2">
    <name type="scientific">Ilumatobacter fluminis</name>
    <dbReference type="NCBI Taxonomy" id="467091"/>
    <lineage>
        <taxon>Bacteria</taxon>
        <taxon>Bacillati</taxon>
        <taxon>Actinomycetota</taxon>
        <taxon>Acidimicrobiia</taxon>
        <taxon>Acidimicrobiales</taxon>
        <taxon>Ilumatobacteraceae</taxon>
        <taxon>Ilumatobacter</taxon>
    </lineage>
</organism>
<protein>
    <submittedName>
        <fullName evidence="1">Uncharacterized protein</fullName>
    </submittedName>
</protein>
<name>A0A4R7HVU3_9ACTN</name>
<comment type="caution">
    <text evidence="1">The sequence shown here is derived from an EMBL/GenBank/DDBJ whole genome shotgun (WGS) entry which is preliminary data.</text>
</comment>
<evidence type="ECO:0000313" key="1">
    <source>
        <dbReference type="EMBL" id="TDT14624.1"/>
    </source>
</evidence>
<reference evidence="1 2" key="1">
    <citation type="submission" date="2019-03" db="EMBL/GenBank/DDBJ databases">
        <title>Sequencing the genomes of 1000 actinobacteria strains.</title>
        <authorList>
            <person name="Klenk H.-P."/>
        </authorList>
    </citation>
    <scope>NUCLEOTIDE SEQUENCE [LARGE SCALE GENOMIC DNA]</scope>
    <source>
        <strain evidence="1 2">DSM 18936</strain>
    </source>
</reference>
<sequence length="52" mass="6032">MEVVDDEQIVELHRKLVEVLGPNEADTLMALLLRGRWEFIADRNDIQRPSTV</sequence>
<evidence type="ECO:0000313" key="2">
    <source>
        <dbReference type="Proteomes" id="UP000294558"/>
    </source>
</evidence>